<dbReference type="Proteomes" id="UP001281147">
    <property type="component" value="Unassembled WGS sequence"/>
</dbReference>
<accession>A0ACC3MXK6</accession>
<organism evidence="1 2">
    <name type="scientific">Vermiconidia calcicola</name>
    <dbReference type="NCBI Taxonomy" id="1690605"/>
    <lineage>
        <taxon>Eukaryota</taxon>
        <taxon>Fungi</taxon>
        <taxon>Dikarya</taxon>
        <taxon>Ascomycota</taxon>
        <taxon>Pezizomycotina</taxon>
        <taxon>Dothideomycetes</taxon>
        <taxon>Dothideomycetidae</taxon>
        <taxon>Mycosphaerellales</taxon>
        <taxon>Extremaceae</taxon>
        <taxon>Vermiconidia</taxon>
    </lineage>
</organism>
<name>A0ACC3MXK6_9PEZI</name>
<evidence type="ECO:0000313" key="2">
    <source>
        <dbReference type="Proteomes" id="UP001281147"/>
    </source>
</evidence>
<protein>
    <submittedName>
        <fullName evidence="1">Uncharacterized protein</fullName>
    </submittedName>
</protein>
<evidence type="ECO:0000313" key="1">
    <source>
        <dbReference type="EMBL" id="KAK3705103.1"/>
    </source>
</evidence>
<dbReference type="EMBL" id="JAUTXU010000132">
    <property type="protein sequence ID" value="KAK3705103.1"/>
    <property type="molecule type" value="Genomic_DNA"/>
</dbReference>
<gene>
    <name evidence="1" type="ORF">LTR37_013470</name>
</gene>
<proteinExistence type="predicted"/>
<keyword evidence="2" id="KW-1185">Reference proteome</keyword>
<reference evidence="1" key="1">
    <citation type="submission" date="2023-07" db="EMBL/GenBank/DDBJ databases">
        <title>Black Yeasts Isolated from many extreme environments.</title>
        <authorList>
            <person name="Coleine C."/>
            <person name="Stajich J.E."/>
            <person name="Selbmann L."/>
        </authorList>
    </citation>
    <scope>NUCLEOTIDE SEQUENCE</scope>
    <source>
        <strain evidence="1">CCFEE 5714</strain>
    </source>
</reference>
<sequence length="341" mass="38435">MPTYVCTSAAGLFTASQKSDIVERLTRIHSEEGKAPQYLVQVVFNELAPGNHFINKRPVPNQQVWIRGDIRPGRTDEQKNAMATRMMDECAEVTGIDRSYFWVYICDAEKTAEFGSILPEPGGEKEWVENLPKGVRDRERLPPFLTMATNPATCLCVLVLWEPTTGVGNGEPKYISISLPRSELGVEQWVKLFPTSKIGFPLRANYFNKMLPAAPFLGTSMTTKTLNCLLMITDPESESFGDACALSGAFIFTRADGLDLAVDHVKMREKFLNGEVKKLEEKLDGQGGKLSMEDKREFSARIKPTTFAESIKDYTDERGRKAEVIWAHWDEVREAYMFKLD</sequence>
<comment type="caution">
    <text evidence="1">The sequence shown here is derived from an EMBL/GenBank/DDBJ whole genome shotgun (WGS) entry which is preliminary data.</text>
</comment>